<evidence type="ECO:0000256" key="1">
    <source>
        <dbReference type="SAM" id="MobiDB-lite"/>
    </source>
</evidence>
<accession>A0A8S9I339</accession>
<comment type="caution">
    <text evidence="2">The sequence shown here is derived from an EMBL/GenBank/DDBJ whole genome shotgun (WGS) entry which is preliminary data.</text>
</comment>
<organism evidence="2">
    <name type="scientific">Brassica cretica</name>
    <name type="common">Mustard</name>
    <dbReference type="NCBI Taxonomy" id="69181"/>
    <lineage>
        <taxon>Eukaryota</taxon>
        <taxon>Viridiplantae</taxon>
        <taxon>Streptophyta</taxon>
        <taxon>Embryophyta</taxon>
        <taxon>Tracheophyta</taxon>
        <taxon>Spermatophyta</taxon>
        <taxon>Magnoliopsida</taxon>
        <taxon>eudicotyledons</taxon>
        <taxon>Gunneridae</taxon>
        <taxon>Pentapetalae</taxon>
        <taxon>rosids</taxon>
        <taxon>malvids</taxon>
        <taxon>Brassicales</taxon>
        <taxon>Brassicaceae</taxon>
        <taxon>Brassiceae</taxon>
        <taxon>Brassica</taxon>
    </lineage>
</organism>
<proteinExistence type="predicted"/>
<sequence>MCRVVSEVRSLGRRGEEEAKRRGGEIDDTGSQISASLAKIPFEDDGGDEMSTVSRVYPERGLTELRFVSGWVWRVHGGFKQSSCRRLSWRLRSSSDDVLNNLTEVRSSDRTRHTDRDVPRASRLELWLEPRPDDRFPRTEARLPRQTRHSKTHGRARLSLGGEEIEDEHAFSSGQSRKRSYLYPVHPSGSDEPGHLD</sequence>
<name>A0A8S9I339_BRACR</name>
<protein>
    <submittedName>
        <fullName evidence="2">Uncharacterized protein</fullName>
    </submittedName>
</protein>
<evidence type="ECO:0000313" key="2">
    <source>
        <dbReference type="EMBL" id="KAF2563976.1"/>
    </source>
</evidence>
<feature type="compositionally biased region" description="Basic residues" evidence="1">
    <location>
        <begin position="145"/>
        <end position="156"/>
    </location>
</feature>
<feature type="region of interest" description="Disordered" evidence="1">
    <location>
        <begin position="135"/>
        <end position="197"/>
    </location>
</feature>
<feature type="compositionally biased region" description="Basic and acidic residues" evidence="1">
    <location>
        <begin position="13"/>
        <end position="25"/>
    </location>
</feature>
<reference evidence="2" key="1">
    <citation type="submission" date="2019-12" db="EMBL/GenBank/DDBJ databases">
        <title>Genome sequencing and annotation of Brassica cretica.</title>
        <authorList>
            <person name="Studholme D.J."/>
            <person name="Sarris P.F."/>
        </authorList>
    </citation>
    <scope>NUCLEOTIDE SEQUENCE</scope>
    <source>
        <strain evidence="2">PFS-102/07</strain>
        <tissue evidence="2">Leaf</tissue>
    </source>
</reference>
<feature type="region of interest" description="Disordered" evidence="1">
    <location>
        <begin position="9"/>
        <end position="29"/>
    </location>
</feature>
<gene>
    <name evidence="2" type="ORF">F2Q70_00017397</name>
</gene>
<dbReference type="EMBL" id="QGKY02001250">
    <property type="protein sequence ID" value="KAF2563976.1"/>
    <property type="molecule type" value="Genomic_DNA"/>
</dbReference>
<dbReference type="AlphaFoldDB" id="A0A8S9I339"/>